<dbReference type="InterPro" id="IPR000847">
    <property type="entry name" value="LysR_HTH_N"/>
</dbReference>
<evidence type="ECO:0000256" key="3">
    <source>
        <dbReference type="ARBA" id="ARBA00023125"/>
    </source>
</evidence>
<name>A0A387FGS0_9HYPH</name>
<gene>
    <name evidence="6" type="ORF">CCGE525_06150</name>
</gene>
<sequence length="298" mass="32388">MKNLNSVHLNGLRALEAVGRLGSLQAAADELGVTIGAVSQQVIKAEAQLGRPVFERTPKGMVVTEAGISVLARLGEGFQALSAAVTAAQHRDDNILTISVAPVLAARWLVHRLDRFAKHHQDIRLRIDATTQLVNPATSDVDIGIRVGSGHWPGVKSELLLAQEIFPVVTPQIAATLKKPADLLDVPAVIDGHAMFTWDVWLREAGLSGKCMEERHIFNDASLCLDAAMAGQGAMLAWQTLAAYALQQKCLVDPFGIRAKTGFGHYFITAEGVPEAKKVTAFKAWIREEMEESMRLFR</sequence>
<evidence type="ECO:0000256" key="1">
    <source>
        <dbReference type="ARBA" id="ARBA00009437"/>
    </source>
</evidence>
<dbReference type="AlphaFoldDB" id="A0A387FGS0"/>
<dbReference type="CDD" id="cd08432">
    <property type="entry name" value="PBP2_GcdR_TrpI_HvrB_AmpR_like"/>
    <property type="match status" value="1"/>
</dbReference>
<dbReference type="PANTHER" id="PTHR30537">
    <property type="entry name" value="HTH-TYPE TRANSCRIPTIONAL REGULATOR"/>
    <property type="match status" value="1"/>
</dbReference>
<dbReference type="InterPro" id="IPR005119">
    <property type="entry name" value="LysR_subst-bd"/>
</dbReference>
<evidence type="ECO:0000256" key="4">
    <source>
        <dbReference type="ARBA" id="ARBA00023163"/>
    </source>
</evidence>
<organism evidence="6 7">
    <name type="scientific">Rhizobium jaguaris</name>
    <dbReference type="NCBI Taxonomy" id="1312183"/>
    <lineage>
        <taxon>Bacteria</taxon>
        <taxon>Pseudomonadati</taxon>
        <taxon>Pseudomonadota</taxon>
        <taxon>Alphaproteobacteria</taxon>
        <taxon>Hyphomicrobiales</taxon>
        <taxon>Rhizobiaceae</taxon>
        <taxon>Rhizobium/Agrobacterium group</taxon>
        <taxon>Rhizobium</taxon>
    </lineage>
</organism>
<evidence type="ECO:0000259" key="5">
    <source>
        <dbReference type="PROSITE" id="PS50931"/>
    </source>
</evidence>
<evidence type="ECO:0000313" key="7">
    <source>
        <dbReference type="Proteomes" id="UP000282195"/>
    </source>
</evidence>
<dbReference type="InterPro" id="IPR036390">
    <property type="entry name" value="WH_DNA-bd_sf"/>
</dbReference>
<dbReference type="OrthoDB" id="9793571at2"/>
<evidence type="ECO:0000256" key="2">
    <source>
        <dbReference type="ARBA" id="ARBA00023015"/>
    </source>
</evidence>
<dbReference type="Gene3D" id="3.40.190.10">
    <property type="entry name" value="Periplasmic binding protein-like II"/>
    <property type="match status" value="2"/>
</dbReference>
<dbReference type="Proteomes" id="UP000282195">
    <property type="component" value="Chromosome"/>
</dbReference>
<dbReference type="InterPro" id="IPR058163">
    <property type="entry name" value="LysR-type_TF_proteobact-type"/>
</dbReference>
<comment type="similarity">
    <text evidence="1">Belongs to the LysR transcriptional regulatory family.</text>
</comment>
<dbReference type="RefSeq" id="WP_120703514.1">
    <property type="nucleotide sequence ID" value="NZ_CP032694.1"/>
</dbReference>
<dbReference type="Pfam" id="PF03466">
    <property type="entry name" value="LysR_substrate"/>
    <property type="match status" value="1"/>
</dbReference>
<dbReference type="GO" id="GO:0006351">
    <property type="term" value="P:DNA-templated transcription"/>
    <property type="evidence" value="ECO:0007669"/>
    <property type="project" value="TreeGrafter"/>
</dbReference>
<keyword evidence="3" id="KW-0238">DNA-binding</keyword>
<dbReference type="Gene3D" id="1.10.10.10">
    <property type="entry name" value="Winged helix-like DNA-binding domain superfamily/Winged helix DNA-binding domain"/>
    <property type="match status" value="1"/>
</dbReference>
<proteinExistence type="inferred from homology"/>
<dbReference type="InterPro" id="IPR036388">
    <property type="entry name" value="WH-like_DNA-bd_sf"/>
</dbReference>
<dbReference type="GO" id="GO:0043565">
    <property type="term" value="F:sequence-specific DNA binding"/>
    <property type="evidence" value="ECO:0007669"/>
    <property type="project" value="TreeGrafter"/>
</dbReference>
<keyword evidence="2" id="KW-0805">Transcription regulation</keyword>
<dbReference type="Pfam" id="PF00126">
    <property type="entry name" value="HTH_1"/>
    <property type="match status" value="1"/>
</dbReference>
<dbReference type="PANTHER" id="PTHR30537:SF74">
    <property type="entry name" value="HTH-TYPE TRANSCRIPTIONAL REGULATOR TRPI"/>
    <property type="match status" value="1"/>
</dbReference>
<dbReference type="EMBL" id="CP032694">
    <property type="protein sequence ID" value="AYG58440.1"/>
    <property type="molecule type" value="Genomic_DNA"/>
</dbReference>
<accession>A0A387FGS0</accession>
<keyword evidence="4" id="KW-0804">Transcription</keyword>
<reference evidence="6 7" key="1">
    <citation type="submission" date="2018-10" db="EMBL/GenBank/DDBJ databases">
        <title>Rhizobium etli, R. leguminosarum and a new Rhizobium genospecies from Phaseolus dumosus.</title>
        <authorList>
            <person name="Ramirez-Puebla S.T."/>
            <person name="Rogel-Hernandez M.A."/>
            <person name="Guerrero G."/>
            <person name="Ormeno-Orrillo E."/>
            <person name="Martinez-Romero J.C."/>
            <person name="Negrete-Yankelevich S."/>
            <person name="Martinez-Romero E."/>
        </authorList>
    </citation>
    <scope>NUCLEOTIDE SEQUENCE [LARGE SCALE GENOMIC DNA]</scope>
    <source>
        <strain evidence="6 7">CCGE525</strain>
    </source>
</reference>
<dbReference type="KEGG" id="rjg:CCGE525_06150"/>
<dbReference type="SUPFAM" id="SSF53850">
    <property type="entry name" value="Periplasmic binding protein-like II"/>
    <property type="match status" value="1"/>
</dbReference>
<protein>
    <submittedName>
        <fullName evidence="6">LysR family transcriptional regulator</fullName>
    </submittedName>
</protein>
<dbReference type="GO" id="GO:0003700">
    <property type="term" value="F:DNA-binding transcription factor activity"/>
    <property type="evidence" value="ECO:0007669"/>
    <property type="project" value="InterPro"/>
</dbReference>
<dbReference type="SUPFAM" id="SSF46785">
    <property type="entry name" value="Winged helix' DNA-binding domain"/>
    <property type="match status" value="1"/>
</dbReference>
<evidence type="ECO:0000313" key="6">
    <source>
        <dbReference type="EMBL" id="AYG58440.1"/>
    </source>
</evidence>
<dbReference type="PROSITE" id="PS50931">
    <property type="entry name" value="HTH_LYSR"/>
    <property type="match status" value="1"/>
</dbReference>
<keyword evidence="7" id="KW-1185">Reference proteome</keyword>
<feature type="domain" description="HTH lysR-type" evidence="5">
    <location>
        <begin position="7"/>
        <end position="64"/>
    </location>
</feature>